<dbReference type="DNASU" id="2883451"/>
<proteinExistence type="inferred from homology"/>
<dbReference type="PANTHER" id="PTHR46577:SF1">
    <property type="entry name" value="HTH-TYPE TRANSCRIPTIONAL REGULATORY PROTEIN GABR"/>
    <property type="match status" value="1"/>
</dbReference>
<gene>
    <name evidence="7" type="ordered locus">ECA2654</name>
</gene>
<feature type="domain" description="HTH gntR-type" evidence="6">
    <location>
        <begin position="17"/>
        <end position="85"/>
    </location>
</feature>
<dbReference type="PRINTS" id="PR00035">
    <property type="entry name" value="HTHGNTR"/>
</dbReference>
<dbReference type="Pfam" id="PF00392">
    <property type="entry name" value="GntR"/>
    <property type="match status" value="1"/>
</dbReference>
<dbReference type="AlphaFoldDB" id="Q6D3U0"/>
<evidence type="ECO:0000256" key="3">
    <source>
        <dbReference type="ARBA" id="ARBA00023015"/>
    </source>
</evidence>
<dbReference type="RefSeq" id="WP_011094197.1">
    <property type="nucleotide sequence ID" value="NC_004547.2"/>
</dbReference>
<dbReference type="SUPFAM" id="SSF53383">
    <property type="entry name" value="PLP-dependent transferases"/>
    <property type="match status" value="1"/>
</dbReference>
<dbReference type="STRING" id="218491.ECA2654"/>
<organism evidence="7 8">
    <name type="scientific">Pectobacterium atrosepticum (strain SCRI 1043 / ATCC BAA-672)</name>
    <name type="common">Erwinia carotovora subsp. atroseptica</name>
    <dbReference type="NCBI Taxonomy" id="218491"/>
    <lineage>
        <taxon>Bacteria</taxon>
        <taxon>Pseudomonadati</taxon>
        <taxon>Pseudomonadota</taxon>
        <taxon>Gammaproteobacteria</taxon>
        <taxon>Enterobacterales</taxon>
        <taxon>Pectobacteriaceae</taxon>
        <taxon>Pectobacterium</taxon>
    </lineage>
</organism>
<keyword evidence="8" id="KW-1185">Reference proteome</keyword>
<dbReference type="InterPro" id="IPR051446">
    <property type="entry name" value="HTH_trans_reg/aminotransferase"/>
</dbReference>
<evidence type="ECO:0000256" key="4">
    <source>
        <dbReference type="ARBA" id="ARBA00023125"/>
    </source>
</evidence>
<dbReference type="SMART" id="SM00345">
    <property type="entry name" value="HTH_GNTR"/>
    <property type="match status" value="1"/>
</dbReference>
<dbReference type="CDD" id="cd07377">
    <property type="entry name" value="WHTH_GntR"/>
    <property type="match status" value="1"/>
</dbReference>
<evidence type="ECO:0000313" key="7">
    <source>
        <dbReference type="EMBL" id="CAG75554.1"/>
    </source>
</evidence>
<dbReference type="CDD" id="cd00609">
    <property type="entry name" value="AAT_like"/>
    <property type="match status" value="1"/>
</dbReference>
<dbReference type="PANTHER" id="PTHR46577">
    <property type="entry name" value="HTH-TYPE TRANSCRIPTIONAL REGULATORY PROTEIN GABR"/>
    <property type="match status" value="1"/>
</dbReference>
<dbReference type="InterPro" id="IPR036388">
    <property type="entry name" value="WH-like_DNA-bd_sf"/>
</dbReference>
<dbReference type="InterPro" id="IPR015421">
    <property type="entry name" value="PyrdxlP-dep_Trfase_major"/>
</dbReference>
<dbReference type="Pfam" id="PF00155">
    <property type="entry name" value="Aminotran_1_2"/>
    <property type="match status" value="1"/>
</dbReference>
<evidence type="ECO:0000256" key="5">
    <source>
        <dbReference type="ARBA" id="ARBA00023163"/>
    </source>
</evidence>
<dbReference type="HOGENOM" id="CLU_017584_0_1_6"/>
<dbReference type="Gene3D" id="3.40.640.10">
    <property type="entry name" value="Type I PLP-dependent aspartate aminotransferase-like (Major domain)"/>
    <property type="match status" value="1"/>
</dbReference>
<comment type="similarity">
    <text evidence="1">In the C-terminal section; belongs to the class-I pyridoxal-phosphate-dependent aminotransferase family.</text>
</comment>
<dbReference type="InterPro" id="IPR036390">
    <property type="entry name" value="WH_DNA-bd_sf"/>
</dbReference>
<accession>Q6D3U0</accession>
<evidence type="ECO:0000256" key="1">
    <source>
        <dbReference type="ARBA" id="ARBA00005384"/>
    </source>
</evidence>
<dbReference type="eggNOG" id="COG1167">
    <property type="taxonomic scope" value="Bacteria"/>
</dbReference>
<sequence>MKPGSHLFSPISFQESTPLYRQLYERVRRAISVGLLFPGDRLPSARMLAKELGVARGTIEQAYSLLIAEGYLQAHGQAGTRVNPDLPSASLPVAEAPVSPSAPDAEQQILWRPSQLLPFQMGVPAFDAFPRKLWARLGARYLRSMQLPDLDYPAPYGLPALRNAIASYLQVSRGIDCTANQVFITSGWRANLQLATLALLKSGQRVWVEDPGYPPTRQLLSQSGLCPIAVSVDREGINVERGIAQANDASMAVVTPAHQSPLSMSLSLPRRQALLQWATAQNAWIMEDDYDGEYRYISRPLPALASLDRHGRVLYAGTFSKVLFPGIRLAYLVVPQSQVAAFEHINRIFFASASPTMTQSIVASFITEGHFARHIQRTRRLYAERRTATITVLQGILGNRIRIDSQPGGMHLVLRLPDKFSDRQLADRLLAQGIAVQPLSRWAVSGSGDNALLVSFTNCTTVMESERLAALILAECEQHGNSLA</sequence>
<dbReference type="Proteomes" id="UP000007966">
    <property type="component" value="Chromosome"/>
</dbReference>
<evidence type="ECO:0000256" key="2">
    <source>
        <dbReference type="ARBA" id="ARBA00022898"/>
    </source>
</evidence>
<dbReference type="EMBL" id="BX950851">
    <property type="protein sequence ID" value="CAG75554.1"/>
    <property type="molecule type" value="Genomic_DNA"/>
</dbReference>
<dbReference type="GO" id="GO:0030170">
    <property type="term" value="F:pyridoxal phosphate binding"/>
    <property type="evidence" value="ECO:0007669"/>
    <property type="project" value="InterPro"/>
</dbReference>
<dbReference type="KEGG" id="eca:ECA2654"/>
<evidence type="ECO:0000313" key="8">
    <source>
        <dbReference type="Proteomes" id="UP000007966"/>
    </source>
</evidence>
<keyword evidence="5" id="KW-0804">Transcription</keyword>
<name>Q6D3U0_PECAS</name>
<keyword evidence="4" id="KW-0238">DNA-binding</keyword>
<evidence type="ECO:0000259" key="6">
    <source>
        <dbReference type="PROSITE" id="PS50949"/>
    </source>
</evidence>
<dbReference type="InterPro" id="IPR004839">
    <property type="entry name" value="Aminotransferase_I/II_large"/>
</dbReference>
<dbReference type="InterPro" id="IPR015424">
    <property type="entry name" value="PyrdxlP-dep_Trfase"/>
</dbReference>
<reference evidence="7" key="1">
    <citation type="submission" date="2004-02" db="EMBL/GenBank/DDBJ databases">
        <title>The genome sequence of the enterobacterial phytopathogen Erwinia carotovora subsp. atroseptica SCRI1043 and functional genomic identification of novel virulence factors.</title>
        <authorList>
            <person name="Bell K.S."/>
            <person name="Sebaihia M."/>
            <person name="Pritchard L."/>
            <person name="Holden M."/>
            <person name="Hyman L.J."/>
            <person name="Holeva M.C."/>
            <person name="Thomson N.R."/>
            <person name="Bentley S.D."/>
            <person name="Churcher C."/>
            <person name="Mungall K."/>
            <person name="Atkin R."/>
            <person name="Bason N."/>
            <person name="Brooks K."/>
            <person name="Chillingworth T."/>
            <person name="Clark K."/>
            <person name="Doggett J."/>
            <person name="Fraser A."/>
            <person name="Hance Z."/>
            <person name="Hauser H."/>
            <person name="Jagels K."/>
            <person name="Moule S."/>
            <person name="Norbertczak H."/>
            <person name="Ormond D."/>
            <person name="Price C."/>
            <person name="Quail M.A."/>
            <person name="Sanders M."/>
            <person name="Walker D."/>
            <person name="Whitehead S."/>
            <person name="Salmond G.P.C."/>
            <person name="Birch P.R.J."/>
            <person name="Barrell B.G."/>
            <person name="Parkhill J."/>
            <person name="Toth I.K."/>
        </authorList>
    </citation>
    <scope>NUCLEOTIDE SEQUENCE</scope>
    <source>
        <strain evidence="7">SCRI1043</strain>
    </source>
</reference>
<protein>
    <submittedName>
        <fullName evidence="7">GntR-family transcriptional regulator</fullName>
    </submittedName>
</protein>
<dbReference type="GO" id="GO:0003677">
    <property type="term" value="F:DNA binding"/>
    <property type="evidence" value="ECO:0007669"/>
    <property type="project" value="UniProtKB-KW"/>
</dbReference>
<dbReference type="GO" id="GO:0003700">
    <property type="term" value="F:DNA-binding transcription factor activity"/>
    <property type="evidence" value="ECO:0007669"/>
    <property type="project" value="InterPro"/>
</dbReference>
<keyword evidence="3" id="KW-0805">Transcription regulation</keyword>
<keyword evidence="2" id="KW-0663">Pyridoxal phosphate</keyword>
<dbReference type="Gene3D" id="1.10.10.10">
    <property type="entry name" value="Winged helix-like DNA-binding domain superfamily/Winged helix DNA-binding domain"/>
    <property type="match status" value="1"/>
</dbReference>
<dbReference type="SUPFAM" id="SSF46785">
    <property type="entry name" value="Winged helix' DNA-binding domain"/>
    <property type="match status" value="1"/>
</dbReference>
<dbReference type="InterPro" id="IPR000524">
    <property type="entry name" value="Tscrpt_reg_HTH_GntR"/>
</dbReference>
<dbReference type="PROSITE" id="PS50949">
    <property type="entry name" value="HTH_GNTR"/>
    <property type="match status" value="1"/>
</dbReference>